<dbReference type="InParanoid" id="A0A0H2S1J7"/>
<reference evidence="1 2" key="1">
    <citation type="submission" date="2015-04" db="EMBL/GenBank/DDBJ databases">
        <title>Complete genome sequence of Schizopora paradoxa KUC8140, a cosmopolitan wood degrader in East Asia.</title>
        <authorList>
            <consortium name="DOE Joint Genome Institute"/>
            <person name="Min B."/>
            <person name="Park H."/>
            <person name="Jang Y."/>
            <person name="Kim J.-J."/>
            <person name="Kim K.H."/>
            <person name="Pangilinan J."/>
            <person name="Lipzen A."/>
            <person name="Riley R."/>
            <person name="Grigoriev I.V."/>
            <person name="Spatafora J.W."/>
            <person name="Choi I.-G."/>
        </authorList>
    </citation>
    <scope>NUCLEOTIDE SEQUENCE [LARGE SCALE GENOMIC DNA]</scope>
    <source>
        <strain evidence="1 2">KUC8140</strain>
    </source>
</reference>
<name>A0A0H2S1J7_9AGAM</name>
<sequence>MATTLPTTTMSTAAQSPLNAVDIDFEKPGGPVQFENSSDTIFASLFLPVFNLRPEDRTYRHSDTDSEDSQQRKPIDFDSEIIPWQFCDRILEVLRNPLFSPKEVSFENCGDMFRRVGQKRQDKWSVVETRPACETFPLAILEGVLDILRAELDSQAFFDVNCSLSSRRCRGVVWRETLQNMVSVHSSWHTSVKRLLGHAIDSPRGPVPTTLQNPVFGGWTRALYLSYDPDCDIVFSNISVIPNRPHGYFLNSLCSRLANIRVVHLCLTEISDNAIEVICDALSSLELLEELNLETGDVLFPIHPTFSVISKAQHPTLQILRLFATSFTFEDISVSLCSLEILKKLHSVKLIYNMAHPAIGISGVSWTRLPPKRGYPFALNDIRMNCEPYLTLDGWQPPRLEDINEGIIKVLQSTKLVTLRFIDVHQGLYHVPPPSKICALLAPWLTRCSSARTLIIHQFPWSQMQTFELIWEQSGALSIVEELVIEVAHRPLLVGLRAHHRFEYVPEERMQLARAQFPIGDAELSRMVGAGLFPRLRTLKVTFPDYWLELCVERFHSEDTREGGGWGVEERRMLLPHCRKRCSERSIAFNVEVSS</sequence>
<keyword evidence="2" id="KW-1185">Reference proteome</keyword>
<gene>
    <name evidence="1" type="ORF">SCHPADRAFT_145720</name>
</gene>
<dbReference type="Gene3D" id="3.80.10.10">
    <property type="entry name" value="Ribonuclease Inhibitor"/>
    <property type="match status" value="1"/>
</dbReference>
<dbReference type="InterPro" id="IPR032675">
    <property type="entry name" value="LRR_dom_sf"/>
</dbReference>
<proteinExistence type="predicted"/>
<accession>A0A0H2S1J7</accession>
<dbReference type="Proteomes" id="UP000053477">
    <property type="component" value="Unassembled WGS sequence"/>
</dbReference>
<dbReference type="EMBL" id="KQ085900">
    <property type="protein sequence ID" value="KLO17879.1"/>
    <property type="molecule type" value="Genomic_DNA"/>
</dbReference>
<protein>
    <submittedName>
        <fullName evidence="1">Uncharacterized protein</fullName>
    </submittedName>
</protein>
<evidence type="ECO:0000313" key="1">
    <source>
        <dbReference type="EMBL" id="KLO17879.1"/>
    </source>
</evidence>
<dbReference type="OrthoDB" id="3332286at2759"/>
<organism evidence="1 2">
    <name type="scientific">Schizopora paradoxa</name>
    <dbReference type="NCBI Taxonomy" id="27342"/>
    <lineage>
        <taxon>Eukaryota</taxon>
        <taxon>Fungi</taxon>
        <taxon>Dikarya</taxon>
        <taxon>Basidiomycota</taxon>
        <taxon>Agaricomycotina</taxon>
        <taxon>Agaricomycetes</taxon>
        <taxon>Hymenochaetales</taxon>
        <taxon>Schizoporaceae</taxon>
        <taxon>Schizopora</taxon>
    </lineage>
</organism>
<evidence type="ECO:0000313" key="2">
    <source>
        <dbReference type="Proteomes" id="UP000053477"/>
    </source>
</evidence>
<dbReference type="SUPFAM" id="SSF52047">
    <property type="entry name" value="RNI-like"/>
    <property type="match status" value="1"/>
</dbReference>
<dbReference type="AlphaFoldDB" id="A0A0H2S1J7"/>